<keyword evidence="10 13" id="KW-0472">Membrane</keyword>
<feature type="transmembrane region" description="Helical" evidence="13">
    <location>
        <begin position="41"/>
        <end position="60"/>
    </location>
</feature>
<keyword evidence="8 11" id="KW-0408">Iron</keyword>
<dbReference type="Gene3D" id="1.10.630.10">
    <property type="entry name" value="Cytochrome P450"/>
    <property type="match status" value="1"/>
</dbReference>
<dbReference type="SUPFAM" id="SSF48264">
    <property type="entry name" value="Cytochrome P450"/>
    <property type="match status" value="1"/>
</dbReference>
<dbReference type="PRINTS" id="PR00463">
    <property type="entry name" value="EP450I"/>
</dbReference>
<accession>A0AAD4XXW7</accession>
<evidence type="ECO:0000256" key="6">
    <source>
        <dbReference type="ARBA" id="ARBA00022989"/>
    </source>
</evidence>
<dbReference type="InterPro" id="IPR036396">
    <property type="entry name" value="Cyt_P450_sf"/>
</dbReference>
<comment type="subcellular location">
    <subcellularLocation>
        <location evidence="1">Membrane</location>
        <topology evidence="1">Single-pass membrane protein</topology>
    </subcellularLocation>
</comment>
<evidence type="ECO:0008006" key="16">
    <source>
        <dbReference type="Google" id="ProtNLM"/>
    </source>
</evidence>
<dbReference type="GO" id="GO:0004497">
    <property type="term" value="F:monooxygenase activity"/>
    <property type="evidence" value="ECO:0007669"/>
    <property type="project" value="UniProtKB-KW"/>
</dbReference>
<protein>
    <recommendedName>
        <fullName evidence="16">Cytochrome P450</fullName>
    </recommendedName>
</protein>
<keyword evidence="6 13" id="KW-1133">Transmembrane helix</keyword>
<organism evidence="14 15">
    <name type="scientific">Papaver atlanticum</name>
    <dbReference type="NCBI Taxonomy" id="357466"/>
    <lineage>
        <taxon>Eukaryota</taxon>
        <taxon>Viridiplantae</taxon>
        <taxon>Streptophyta</taxon>
        <taxon>Embryophyta</taxon>
        <taxon>Tracheophyta</taxon>
        <taxon>Spermatophyta</taxon>
        <taxon>Magnoliopsida</taxon>
        <taxon>Ranunculales</taxon>
        <taxon>Papaveraceae</taxon>
        <taxon>Papaveroideae</taxon>
        <taxon>Papaver</taxon>
    </lineage>
</organism>
<evidence type="ECO:0000256" key="12">
    <source>
        <dbReference type="RuleBase" id="RU000461"/>
    </source>
</evidence>
<dbReference type="InterPro" id="IPR001128">
    <property type="entry name" value="Cyt_P450"/>
</dbReference>
<dbReference type="PANTHER" id="PTHR47944">
    <property type="entry name" value="CYTOCHROME P450 98A9"/>
    <property type="match status" value="1"/>
</dbReference>
<evidence type="ECO:0000256" key="1">
    <source>
        <dbReference type="ARBA" id="ARBA00004167"/>
    </source>
</evidence>
<evidence type="ECO:0000256" key="3">
    <source>
        <dbReference type="ARBA" id="ARBA00022617"/>
    </source>
</evidence>
<evidence type="ECO:0000256" key="11">
    <source>
        <dbReference type="PIRSR" id="PIRSR602401-1"/>
    </source>
</evidence>
<dbReference type="AlphaFoldDB" id="A0AAD4XXW7"/>
<keyword evidence="7 12" id="KW-0560">Oxidoreductase</keyword>
<sequence>MLLLFTKTIIMASKTYFLTFSNSSLWLDSATNLATIDRYTSHLLSILAPIGLFVLIQFGVTSIRKQPSLSASFPLPPGPSPWPILGSIPDLLRNKPGYKWILGLMEEMNTEIACIHLGNVHVIPVTSPELAREFLNKQDAVFASRPRTMATEYLSRGFLTAVVTPWGNQWKKMRRVVTSEMVSRERLKWLLEKRNEEADNLVFYLYNQCNKKSLSGGEVFNVRLLTRQFSGNVIRKMIFNKRYFGKGRKDGGPGIEEIEHVDSAFEVLYYVYAFGIQDYLPYLRWLDLDGHEKIVKRAMGVLDKYHDPIIEERIPQWRSGTMENKVPEDLLDVLISLKDEHGKPLLSTEEIKAQVGEIIMATVDNPANTVEWAMAEMINQPDILIKATDEIDTIVGKGRWVQEFDIPKLIYVKACAREALRLHPLAPFNVPHVSISDTVVAGYFIPKGSHVLLSRTGLGRNHRIWYEPLKFNPERHLISKDGGIADVDLTEKELRFISFSTGRRGCVGGPLGTAITIMLLSRLIQGFHWSAPPGESMIDLSEAANDLLLAKPLFAHATPRLPLHVYPAE</sequence>
<dbReference type="PROSITE" id="PS00086">
    <property type="entry name" value="CYTOCHROME_P450"/>
    <property type="match status" value="1"/>
</dbReference>
<dbReference type="GO" id="GO:0020037">
    <property type="term" value="F:heme binding"/>
    <property type="evidence" value="ECO:0007669"/>
    <property type="project" value="InterPro"/>
</dbReference>
<dbReference type="Proteomes" id="UP001202328">
    <property type="component" value="Unassembled WGS sequence"/>
</dbReference>
<dbReference type="PANTHER" id="PTHR47944:SF19">
    <property type="entry name" value="CYTOCHROME P450 77A4"/>
    <property type="match status" value="1"/>
</dbReference>
<comment type="caution">
    <text evidence="14">The sequence shown here is derived from an EMBL/GenBank/DDBJ whole genome shotgun (WGS) entry which is preliminary data.</text>
</comment>
<dbReference type="Pfam" id="PF00067">
    <property type="entry name" value="p450"/>
    <property type="match status" value="1"/>
</dbReference>
<keyword evidence="3 11" id="KW-0349">Heme</keyword>
<feature type="binding site" description="axial binding residue" evidence="11">
    <location>
        <position position="506"/>
    </location>
    <ligand>
        <name>heme</name>
        <dbReference type="ChEBI" id="CHEBI:30413"/>
    </ligand>
    <ligandPart>
        <name>Fe</name>
        <dbReference type="ChEBI" id="CHEBI:18248"/>
    </ligandPart>
</feature>
<proteinExistence type="inferred from homology"/>
<keyword evidence="4 13" id="KW-0812">Transmembrane</keyword>
<keyword evidence="5 11" id="KW-0479">Metal-binding</keyword>
<evidence type="ECO:0000256" key="10">
    <source>
        <dbReference type="ARBA" id="ARBA00023136"/>
    </source>
</evidence>
<evidence type="ECO:0000256" key="13">
    <source>
        <dbReference type="SAM" id="Phobius"/>
    </source>
</evidence>
<evidence type="ECO:0000256" key="4">
    <source>
        <dbReference type="ARBA" id="ARBA00022692"/>
    </source>
</evidence>
<dbReference type="InterPro" id="IPR002401">
    <property type="entry name" value="Cyt_P450_E_grp-I"/>
</dbReference>
<evidence type="ECO:0000313" key="14">
    <source>
        <dbReference type="EMBL" id="KAI3959325.1"/>
    </source>
</evidence>
<dbReference type="EMBL" id="JAJJMB010001069">
    <property type="protein sequence ID" value="KAI3959325.1"/>
    <property type="molecule type" value="Genomic_DNA"/>
</dbReference>
<comment type="similarity">
    <text evidence="2 12">Belongs to the cytochrome P450 family.</text>
</comment>
<name>A0AAD4XXW7_9MAGN</name>
<evidence type="ECO:0000313" key="15">
    <source>
        <dbReference type="Proteomes" id="UP001202328"/>
    </source>
</evidence>
<evidence type="ECO:0000256" key="2">
    <source>
        <dbReference type="ARBA" id="ARBA00010617"/>
    </source>
</evidence>
<evidence type="ECO:0000256" key="7">
    <source>
        <dbReference type="ARBA" id="ARBA00023002"/>
    </source>
</evidence>
<gene>
    <name evidence="14" type="ORF">MKW98_018915</name>
</gene>
<dbReference type="GO" id="GO:0016717">
    <property type="term" value="F:oxidoreductase activity, acting on paired donors, with oxidation of a pair of donors resulting in the reduction of molecular oxygen to two molecules of water"/>
    <property type="evidence" value="ECO:0007669"/>
    <property type="project" value="UniProtKB-ARBA"/>
</dbReference>
<evidence type="ECO:0000256" key="9">
    <source>
        <dbReference type="ARBA" id="ARBA00023033"/>
    </source>
</evidence>
<dbReference type="GO" id="GO:0005506">
    <property type="term" value="F:iron ion binding"/>
    <property type="evidence" value="ECO:0007669"/>
    <property type="project" value="InterPro"/>
</dbReference>
<evidence type="ECO:0000256" key="8">
    <source>
        <dbReference type="ARBA" id="ARBA00023004"/>
    </source>
</evidence>
<keyword evidence="9 12" id="KW-0503">Monooxygenase</keyword>
<comment type="cofactor">
    <cofactor evidence="11">
        <name>heme</name>
        <dbReference type="ChEBI" id="CHEBI:30413"/>
    </cofactor>
</comment>
<keyword evidence="15" id="KW-1185">Reference proteome</keyword>
<dbReference type="GO" id="GO:0033075">
    <property type="term" value="P:isoquinoline alkaloid biosynthetic process"/>
    <property type="evidence" value="ECO:0007669"/>
    <property type="project" value="UniProtKB-ARBA"/>
</dbReference>
<dbReference type="InterPro" id="IPR017972">
    <property type="entry name" value="Cyt_P450_CS"/>
</dbReference>
<dbReference type="GO" id="GO:0016020">
    <property type="term" value="C:membrane"/>
    <property type="evidence" value="ECO:0007669"/>
    <property type="project" value="UniProtKB-SubCell"/>
</dbReference>
<evidence type="ECO:0000256" key="5">
    <source>
        <dbReference type="ARBA" id="ARBA00022723"/>
    </source>
</evidence>
<reference evidence="14" key="1">
    <citation type="submission" date="2022-04" db="EMBL/GenBank/DDBJ databases">
        <title>A functionally conserved STORR gene fusion in Papaver species that diverged 16.8 million years ago.</title>
        <authorList>
            <person name="Catania T."/>
        </authorList>
    </citation>
    <scope>NUCLEOTIDE SEQUENCE</scope>
    <source>
        <strain evidence="14">S-188037</strain>
    </source>
</reference>
<dbReference type="FunFam" id="1.10.630.10:FF:000037">
    <property type="entry name" value="Cytochrome P450 9"/>
    <property type="match status" value="1"/>
</dbReference>